<dbReference type="PANTHER" id="PTHR21496:SF23">
    <property type="entry name" value="3-PHENYLPROPIONATE_CINNAMIC ACID DIOXYGENASE FERREDOXIN SUBUNIT"/>
    <property type="match status" value="1"/>
</dbReference>
<dbReference type="GO" id="GO:0051537">
    <property type="term" value="F:2 iron, 2 sulfur cluster binding"/>
    <property type="evidence" value="ECO:0007669"/>
    <property type="project" value="UniProtKB-KW"/>
</dbReference>
<dbReference type="SUPFAM" id="SSF50022">
    <property type="entry name" value="ISP domain"/>
    <property type="match status" value="1"/>
</dbReference>
<protein>
    <submittedName>
        <fullName evidence="6">Unannotated protein</fullName>
    </submittedName>
</protein>
<reference evidence="6" key="1">
    <citation type="submission" date="2020-05" db="EMBL/GenBank/DDBJ databases">
        <authorList>
            <person name="Chiriac C."/>
            <person name="Salcher M."/>
            <person name="Ghai R."/>
            <person name="Kavagutti S V."/>
        </authorList>
    </citation>
    <scope>NUCLEOTIDE SEQUENCE</scope>
</reference>
<evidence type="ECO:0000256" key="4">
    <source>
        <dbReference type="ARBA" id="ARBA00023014"/>
    </source>
</evidence>
<dbReference type="EMBL" id="CAEZYW010000089">
    <property type="protein sequence ID" value="CAB4739865.1"/>
    <property type="molecule type" value="Genomic_DNA"/>
</dbReference>
<keyword evidence="4" id="KW-0411">Iron-sulfur</keyword>
<evidence type="ECO:0000259" key="5">
    <source>
        <dbReference type="PROSITE" id="PS51296"/>
    </source>
</evidence>
<dbReference type="PANTHER" id="PTHR21496">
    <property type="entry name" value="FERREDOXIN-RELATED"/>
    <property type="match status" value="1"/>
</dbReference>
<gene>
    <name evidence="6" type="ORF">UFOPK2786_00713</name>
</gene>
<evidence type="ECO:0000256" key="2">
    <source>
        <dbReference type="ARBA" id="ARBA00022723"/>
    </source>
</evidence>
<dbReference type="AlphaFoldDB" id="A0A6J6SYV9"/>
<dbReference type="InterPro" id="IPR017941">
    <property type="entry name" value="Rieske_2Fe-2S"/>
</dbReference>
<evidence type="ECO:0000256" key="1">
    <source>
        <dbReference type="ARBA" id="ARBA00022714"/>
    </source>
</evidence>
<keyword evidence="3" id="KW-0408">Iron</keyword>
<dbReference type="PROSITE" id="PS51296">
    <property type="entry name" value="RIESKE"/>
    <property type="match status" value="1"/>
</dbReference>
<keyword evidence="2" id="KW-0479">Metal-binding</keyword>
<accession>A0A6J6SYV9</accession>
<sequence>MTEFVVACRLADVQLNGAVHVELNGTPIAVAHTAEGVFAIRDVCSHADVRLSEGEVDGCAIECWLHGSQFDLRTGSAMTLPAIAAVPVYEVRLSGEGDDTVVEVATTPIDVTSTTQAQ</sequence>
<organism evidence="6">
    <name type="scientific">freshwater metagenome</name>
    <dbReference type="NCBI Taxonomy" id="449393"/>
    <lineage>
        <taxon>unclassified sequences</taxon>
        <taxon>metagenomes</taxon>
        <taxon>ecological metagenomes</taxon>
    </lineage>
</organism>
<proteinExistence type="predicted"/>
<evidence type="ECO:0000256" key="3">
    <source>
        <dbReference type="ARBA" id="ARBA00023004"/>
    </source>
</evidence>
<dbReference type="GO" id="GO:0046872">
    <property type="term" value="F:metal ion binding"/>
    <property type="evidence" value="ECO:0007669"/>
    <property type="project" value="UniProtKB-KW"/>
</dbReference>
<dbReference type="Pfam" id="PF00355">
    <property type="entry name" value="Rieske"/>
    <property type="match status" value="1"/>
</dbReference>
<keyword evidence="1" id="KW-0001">2Fe-2S</keyword>
<dbReference type="CDD" id="cd03528">
    <property type="entry name" value="Rieske_RO_ferredoxin"/>
    <property type="match status" value="1"/>
</dbReference>
<dbReference type="Gene3D" id="2.102.10.10">
    <property type="entry name" value="Rieske [2Fe-2S] iron-sulphur domain"/>
    <property type="match status" value="1"/>
</dbReference>
<feature type="domain" description="Rieske" evidence="5">
    <location>
        <begin position="5"/>
        <end position="100"/>
    </location>
</feature>
<dbReference type="InterPro" id="IPR036922">
    <property type="entry name" value="Rieske_2Fe-2S_sf"/>
</dbReference>
<name>A0A6J6SYV9_9ZZZZ</name>
<evidence type="ECO:0000313" key="6">
    <source>
        <dbReference type="EMBL" id="CAB4739865.1"/>
    </source>
</evidence>